<dbReference type="NCBIfam" id="NF005833">
    <property type="entry name" value="PRK07737.1"/>
    <property type="match status" value="1"/>
</dbReference>
<proteinExistence type="inferred from homology"/>
<feature type="domain" description="Flagellar hook-associated protein 2 C-terminal" evidence="7">
    <location>
        <begin position="241"/>
        <end position="504"/>
    </location>
</feature>
<accession>A5D0G4</accession>
<feature type="coiled-coil region" evidence="5">
    <location>
        <begin position="460"/>
        <end position="487"/>
    </location>
</feature>
<dbReference type="GO" id="GO:0009421">
    <property type="term" value="C:bacterial-type flagellum filament cap"/>
    <property type="evidence" value="ECO:0007669"/>
    <property type="project" value="InterPro"/>
</dbReference>
<evidence type="ECO:0000256" key="3">
    <source>
        <dbReference type="ARBA" id="ARBA00023054"/>
    </source>
</evidence>
<dbReference type="InterPro" id="IPR003481">
    <property type="entry name" value="FliD_N"/>
</dbReference>
<dbReference type="HOGENOM" id="CLU_015182_0_2_9"/>
<dbReference type="eggNOG" id="COG1345">
    <property type="taxonomic scope" value="Bacteria"/>
</dbReference>
<gene>
    <name evidence="8" type="primary">FliD</name>
    <name evidence="8" type="ordered locus">PTH_2096</name>
</gene>
<reference evidence="9" key="1">
    <citation type="journal article" date="2008" name="Genome Res.">
        <title>The genome of Pelotomaculum thermopropionicum reveals niche-associated evolution in anaerobic microbiota.</title>
        <authorList>
            <person name="Kosaka T."/>
            <person name="Kato S."/>
            <person name="Shimoyama T."/>
            <person name="Ishii S."/>
            <person name="Abe T."/>
            <person name="Watanabe K."/>
        </authorList>
    </citation>
    <scope>NUCLEOTIDE SEQUENCE [LARGE SCALE GENOMIC DNA]</scope>
    <source>
        <strain evidence="9">DSM 13744 / JCM 10971 / SI</strain>
    </source>
</reference>
<evidence type="ECO:0000259" key="6">
    <source>
        <dbReference type="Pfam" id="PF02465"/>
    </source>
</evidence>
<keyword evidence="8" id="KW-0282">Flagellum</keyword>
<sequence>MSSIFPVSSSLRIGGLASGIDTDSIIEELMKAKRIPLQKLEQNKQILLWQQEDYRELNTSLRTFRDKVFSMKLQATYMTKKAVSSNESAIGASAGTGAVPGIYSVTVNQLAAGVSVGSQAGLPDEANGSGGTKSLADQFFGGVVKDISFTLEGSKGSKTFTFNTGTDNIYSVVSAINAAGLGISASYDATLNRFFLTTTSTGAAAKIKVTNDTDDFLADAAGAGGSKLKLLLKDDGTVYAGQDAVFSFGDAAGLTSSTNTVTVNGITLTLKQGGGASSTVTVSNDTDAVFNAIKDFVSAYNDLIGKINGKLSETRYSDYLPLTDEQRKELTDEQEKKWEEKARSGLLRNDSLLESIVIKMRMTMSAVVPGLSAGEGYNSLAGIGITTGSYSEKGKLYIDEDKLKEALQKDPEGVMNLFTKSSDVYSEKGIAARLYDDVNNGITLISEKAGSDSSYTSVDNSAIGRRIKQIDEEIDRMEDRLAEMEDRYWRQFTALEQAVSRMNAQSAWLFQQFGGGNR</sequence>
<dbReference type="GO" id="GO:0007155">
    <property type="term" value="P:cell adhesion"/>
    <property type="evidence" value="ECO:0007669"/>
    <property type="project" value="InterPro"/>
</dbReference>
<comment type="function">
    <text evidence="5">Required for morphogenesis and for the elongation of the flagellar filament by facilitating polymerization of the flagellin monomers at the tip of growing filament. Forms a capping structure, which prevents flagellin subunits (transported through the central channel of the flagellum) from leaking out without polymerization at the distal end.</text>
</comment>
<evidence type="ECO:0000256" key="4">
    <source>
        <dbReference type="ARBA" id="ARBA00023143"/>
    </source>
</evidence>
<evidence type="ECO:0000259" key="7">
    <source>
        <dbReference type="Pfam" id="PF07195"/>
    </source>
</evidence>
<name>A5D0G4_PELTS</name>
<dbReference type="AlphaFoldDB" id="A5D0G4"/>
<evidence type="ECO:0000256" key="5">
    <source>
        <dbReference type="RuleBase" id="RU362066"/>
    </source>
</evidence>
<keyword evidence="9" id="KW-1185">Reference proteome</keyword>
<keyword evidence="4 5" id="KW-0975">Bacterial flagellum</keyword>
<keyword evidence="8" id="KW-0969">Cilium</keyword>
<protein>
    <recommendedName>
        <fullName evidence="5">Flagellar hook-associated protein 2</fullName>
        <shortName evidence="5">HAP2</shortName>
    </recommendedName>
    <alternativeName>
        <fullName evidence="5">Flagellar cap protein</fullName>
    </alternativeName>
</protein>
<dbReference type="GO" id="GO:0071973">
    <property type="term" value="P:bacterial-type flagellum-dependent cell motility"/>
    <property type="evidence" value="ECO:0007669"/>
    <property type="project" value="TreeGrafter"/>
</dbReference>
<dbReference type="EMBL" id="AP009389">
    <property type="protein sequence ID" value="BAF60277.1"/>
    <property type="molecule type" value="Genomic_DNA"/>
</dbReference>
<keyword evidence="5" id="KW-0964">Secreted</keyword>
<evidence type="ECO:0000313" key="9">
    <source>
        <dbReference type="Proteomes" id="UP000006556"/>
    </source>
</evidence>
<evidence type="ECO:0000256" key="1">
    <source>
        <dbReference type="ARBA" id="ARBA00009764"/>
    </source>
</evidence>
<dbReference type="Proteomes" id="UP000006556">
    <property type="component" value="Chromosome"/>
</dbReference>
<feature type="domain" description="Flagellar hook-associated protein 2 N-terminal" evidence="6">
    <location>
        <begin position="18"/>
        <end position="112"/>
    </location>
</feature>
<dbReference type="Pfam" id="PF07195">
    <property type="entry name" value="FliD_C"/>
    <property type="match status" value="1"/>
</dbReference>
<dbReference type="Pfam" id="PF02465">
    <property type="entry name" value="FliD_N"/>
    <property type="match status" value="1"/>
</dbReference>
<dbReference type="InterPro" id="IPR040026">
    <property type="entry name" value="FliD"/>
</dbReference>
<comment type="similarity">
    <text evidence="1 5">Belongs to the FliD family.</text>
</comment>
<organism evidence="8 9">
    <name type="scientific">Pelotomaculum thermopropionicum (strain DSM 13744 / JCM 10971 / SI)</name>
    <dbReference type="NCBI Taxonomy" id="370438"/>
    <lineage>
        <taxon>Bacteria</taxon>
        <taxon>Bacillati</taxon>
        <taxon>Bacillota</taxon>
        <taxon>Clostridia</taxon>
        <taxon>Eubacteriales</taxon>
        <taxon>Desulfotomaculaceae</taxon>
        <taxon>Pelotomaculum</taxon>
    </lineage>
</organism>
<keyword evidence="3 5" id="KW-0175">Coiled coil</keyword>
<evidence type="ECO:0000313" key="8">
    <source>
        <dbReference type="EMBL" id="BAF60277.1"/>
    </source>
</evidence>
<keyword evidence="8" id="KW-0966">Cell projection</keyword>
<evidence type="ECO:0000256" key="2">
    <source>
        <dbReference type="ARBA" id="ARBA00011255"/>
    </source>
</evidence>
<dbReference type="InterPro" id="IPR010809">
    <property type="entry name" value="FliD_C"/>
</dbReference>
<dbReference type="PANTHER" id="PTHR30288:SF0">
    <property type="entry name" value="FLAGELLAR HOOK-ASSOCIATED PROTEIN 2"/>
    <property type="match status" value="1"/>
</dbReference>
<comment type="subunit">
    <text evidence="2 5">Homopentamer.</text>
</comment>
<dbReference type="GO" id="GO:0005576">
    <property type="term" value="C:extracellular region"/>
    <property type="evidence" value="ECO:0007669"/>
    <property type="project" value="UniProtKB-SubCell"/>
</dbReference>
<dbReference type="GO" id="GO:0009424">
    <property type="term" value="C:bacterial-type flagellum hook"/>
    <property type="evidence" value="ECO:0007669"/>
    <property type="project" value="UniProtKB-UniRule"/>
</dbReference>
<dbReference type="PANTHER" id="PTHR30288">
    <property type="entry name" value="FLAGELLAR CAP/ASSEMBLY PROTEIN FLID"/>
    <property type="match status" value="1"/>
</dbReference>
<dbReference type="KEGG" id="pth:PTH_2096"/>
<dbReference type="STRING" id="370438.PTH_2096"/>
<comment type="subcellular location">
    <subcellularLocation>
        <location evidence="5">Secreted</location>
    </subcellularLocation>
    <subcellularLocation>
        <location evidence="5">Bacterial flagellum</location>
    </subcellularLocation>
</comment>